<name>A9UQB8_MONBE</name>
<feature type="region of interest" description="Disordered" evidence="1">
    <location>
        <begin position="1"/>
        <end position="30"/>
    </location>
</feature>
<dbReference type="InParanoid" id="A9UQB8"/>
<evidence type="ECO:0000259" key="2">
    <source>
        <dbReference type="Pfam" id="PF14252"/>
    </source>
</evidence>
<proteinExistence type="predicted"/>
<feature type="domain" description="DUF4347" evidence="2">
    <location>
        <begin position="33"/>
        <end position="203"/>
    </location>
</feature>
<gene>
    <name evidence="3" type="ORF">MONBRDRAFT_30945</name>
</gene>
<dbReference type="GeneID" id="5887801"/>
<reference evidence="3 4" key="1">
    <citation type="journal article" date="2008" name="Nature">
        <title>The genome of the choanoflagellate Monosiga brevicollis and the origin of metazoans.</title>
        <authorList>
            <consortium name="JGI Sequencing"/>
            <person name="King N."/>
            <person name="Westbrook M.J."/>
            <person name="Young S.L."/>
            <person name="Kuo A."/>
            <person name="Abedin M."/>
            <person name="Chapman J."/>
            <person name="Fairclough S."/>
            <person name="Hellsten U."/>
            <person name="Isogai Y."/>
            <person name="Letunic I."/>
            <person name="Marr M."/>
            <person name="Pincus D."/>
            <person name="Putnam N."/>
            <person name="Rokas A."/>
            <person name="Wright K.J."/>
            <person name="Zuzow R."/>
            <person name="Dirks W."/>
            <person name="Good M."/>
            <person name="Goodstein D."/>
            <person name="Lemons D."/>
            <person name="Li W."/>
            <person name="Lyons J.B."/>
            <person name="Morris A."/>
            <person name="Nichols S."/>
            <person name="Richter D.J."/>
            <person name="Salamov A."/>
            <person name="Bork P."/>
            <person name="Lim W.A."/>
            <person name="Manning G."/>
            <person name="Miller W.T."/>
            <person name="McGinnis W."/>
            <person name="Shapiro H."/>
            <person name="Tjian R."/>
            <person name="Grigoriev I.V."/>
            <person name="Rokhsar D."/>
        </authorList>
    </citation>
    <scope>NUCLEOTIDE SEQUENCE [LARGE SCALE GENOMIC DNA]</scope>
    <source>
        <strain evidence="4">MX1 / ATCC 50154</strain>
    </source>
</reference>
<dbReference type="AlphaFoldDB" id="A9UQB8"/>
<dbReference type="KEGG" id="mbr:MONBRDRAFT_30945"/>
<protein>
    <recommendedName>
        <fullName evidence="2">DUF4347 domain-containing protein</fullName>
    </recommendedName>
</protein>
<evidence type="ECO:0000313" key="4">
    <source>
        <dbReference type="Proteomes" id="UP000001357"/>
    </source>
</evidence>
<dbReference type="Proteomes" id="UP000001357">
    <property type="component" value="Unassembled WGS sequence"/>
</dbReference>
<keyword evidence="4" id="KW-1185">Reference proteome</keyword>
<organism evidence="3 4">
    <name type="scientific">Monosiga brevicollis</name>
    <name type="common">Choanoflagellate</name>
    <dbReference type="NCBI Taxonomy" id="81824"/>
    <lineage>
        <taxon>Eukaryota</taxon>
        <taxon>Choanoflagellata</taxon>
        <taxon>Craspedida</taxon>
        <taxon>Salpingoecidae</taxon>
        <taxon>Monosiga</taxon>
    </lineage>
</organism>
<dbReference type="Pfam" id="PF14252">
    <property type="entry name" value="DUF4347"/>
    <property type="match status" value="1"/>
</dbReference>
<dbReference type="InterPro" id="IPR025592">
    <property type="entry name" value="DUF4347"/>
</dbReference>
<accession>A9UQB8</accession>
<evidence type="ECO:0000256" key="1">
    <source>
        <dbReference type="SAM" id="MobiDB-lite"/>
    </source>
</evidence>
<dbReference type="EMBL" id="CH991543">
    <property type="protein sequence ID" value="EDQ93020.1"/>
    <property type="molecule type" value="Genomic_DNA"/>
</dbReference>
<sequence>MVCKSSKTVTVRDPPTAPESASTTEPPSNEPRLLLVASDIKDKMTLKLGTLPNVFTVIYDVNKVSLADIVDRAEDIHNNFITVGVLCHGGPGRLQVTQKVAITAENCVTDEEVKNFLCGLAKLTSERIDILGCDVAASPEGKKMLKDIEELTGTPVAGSDDKTSAAGAGADTADGKGDLFLETAGIDVTNLYFDPVKIKAWKGEAPIPAVVGVMAMGFASGAASAAGAKACSLFW</sequence>
<dbReference type="RefSeq" id="XP_001742782.1">
    <property type="nucleotide sequence ID" value="XM_001742730.1"/>
</dbReference>
<evidence type="ECO:0000313" key="3">
    <source>
        <dbReference type="EMBL" id="EDQ93020.1"/>
    </source>
</evidence>